<dbReference type="AlphaFoldDB" id="A0A399RM39"/>
<organism evidence="2 3">
    <name type="scientific">Henriciella algicola</name>
    <dbReference type="NCBI Taxonomy" id="1608422"/>
    <lineage>
        <taxon>Bacteria</taxon>
        <taxon>Pseudomonadati</taxon>
        <taxon>Pseudomonadota</taxon>
        <taxon>Alphaproteobacteria</taxon>
        <taxon>Hyphomonadales</taxon>
        <taxon>Hyphomonadaceae</taxon>
        <taxon>Henriciella</taxon>
    </lineage>
</organism>
<evidence type="ECO:0000313" key="3">
    <source>
        <dbReference type="Proteomes" id="UP000265845"/>
    </source>
</evidence>
<evidence type="ECO:0000313" key="2">
    <source>
        <dbReference type="EMBL" id="RIJ31503.1"/>
    </source>
</evidence>
<dbReference type="GO" id="GO:0016787">
    <property type="term" value="F:hydrolase activity"/>
    <property type="evidence" value="ECO:0007669"/>
    <property type="project" value="UniProtKB-ARBA"/>
</dbReference>
<dbReference type="PANTHER" id="PTHR10151">
    <property type="entry name" value="ECTONUCLEOTIDE PYROPHOSPHATASE/PHOSPHODIESTERASE"/>
    <property type="match status" value="1"/>
</dbReference>
<dbReference type="RefSeq" id="WP_119452998.1">
    <property type="nucleotide sequence ID" value="NZ_QWGA01000003.1"/>
</dbReference>
<dbReference type="PANTHER" id="PTHR10151:SF120">
    <property type="entry name" value="BIS(5'-ADENOSYL)-TRIPHOSPHATASE"/>
    <property type="match status" value="1"/>
</dbReference>
<dbReference type="OrthoDB" id="9771966at2"/>
<reference evidence="2 3" key="1">
    <citation type="submission" date="2018-08" db="EMBL/GenBank/DDBJ databases">
        <title>Henriciella mobilis sp. nov., isolated from seawater.</title>
        <authorList>
            <person name="Cheng H."/>
            <person name="Wu Y.-H."/>
            <person name="Xu X.-W."/>
            <person name="Guo L.-L."/>
        </authorList>
    </citation>
    <scope>NUCLEOTIDE SEQUENCE [LARGE SCALE GENOMIC DNA]</scope>
    <source>
        <strain evidence="2 3">CCUG67844</strain>
    </source>
</reference>
<dbReference type="Proteomes" id="UP000265845">
    <property type="component" value="Unassembled WGS sequence"/>
</dbReference>
<comment type="caution">
    <text evidence="2">The sequence shown here is derived from an EMBL/GenBank/DDBJ whole genome shotgun (WGS) entry which is preliminary data.</text>
</comment>
<dbReference type="SUPFAM" id="SSF53649">
    <property type="entry name" value="Alkaline phosphatase-like"/>
    <property type="match status" value="1"/>
</dbReference>
<sequence>MRLTLPLLSGFAALALAACTATPAPSTTISTPVAQTSEDTAAPVALTVLVSIDGFRPDYLQRGETPTLNALAESGARGVLQPSFPSKTFPNHYTVVTGLTPDKNGIVNNTMEDPRRPGQVFTLSDTSVTSDPIWWEEGTPIWISAEQQGIRTATMFWPGSDFEIHGTRPSTFAPFDQRLTDFGRVDMLLSWLDVPADERPQFATLYFDTVDTAGHIYGPGSPKTASALAQVDAALARFVAGLDARGLRDTTNLVIVSDHGMAPISDEQLISLDEMVAPELVHTVWTGTFAGLSPLPGNEAEVEAALVGTHPHGECWAKENLPERFAYGANPRVPDIICLAESGWRYETAEKPAWRGAGGDHGFDPAHPDMAALFIANGPAIQAGADLGTFQNTSVYPLLAHLSGVEPVQHEGDIADVEAALR</sequence>
<feature type="signal peptide" evidence="1">
    <location>
        <begin position="1"/>
        <end position="17"/>
    </location>
</feature>
<dbReference type="Gene3D" id="3.40.720.10">
    <property type="entry name" value="Alkaline Phosphatase, subunit A"/>
    <property type="match status" value="1"/>
</dbReference>
<name>A0A399RM39_9PROT</name>
<keyword evidence="1" id="KW-0732">Signal</keyword>
<keyword evidence="3" id="KW-1185">Reference proteome</keyword>
<dbReference type="Pfam" id="PF01663">
    <property type="entry name" value="Phosphodiest"/>
    <property type="match status" value="1"/>
</dbReference>
<accession>A0A399RM39</accession>
<gene>
    <name evidence="2" type="ORF">D1222_04450</name>
</gene>
<evidence type="ECO:0000256" key="1">
    <source>
        <dbReference type="SAM" id="SignalP"/>
    </source>
</evidence>
<dbReference type="PROSITE" id="PS51257">
    <property type="entry name" value="PROKAR_LIPOPROTEIN"/>
    <property type="match status" value="1"/>
</dbReference>
<protein>
    <submittedName>
        <fullName evidence="2">Alkaline phosphatase family protein</fullName>
    </submittedName>
</protein>
<dbReference type="CDD" id="cd16018">
    <property type="entry name" value="Enpp"/>
    <property type="match status" value="1"/>
</dbReference>
<feature type="chain" id="PRO_5017339176" evidence="1">
    <location>
        <begin position="18"/>
        <end position="422"/>
    </location>
</feature>
<dbReference type="InterPro" id="IPR002591">
    <property type="entry name" value="Phosphodiest/P_Trfase"/>
</dbReference>
<dbReference type="InterPro" id="IPR017850">
    <property type="entry name" value="Alkaline_phosphatase_core_sf"/>
</dbReference>
<dbReference type="EMBL" id="QWGA01000003">
    <property type="protein sequence ID" value="RIJ31503.1"/>
    <property type="molecule type" value="Genomic_DNA"/>
</dbReference>
<proteinExistence type="predicted"/>
<dbReference type="Gene3D" id="3.30.1360.180">
    <property type="match status" value="1"/>
</dbReference>